<proteinExistence type="predicted"/>
<feature type="region of interest" description="Disordered" evidence="1">
    <location>
        <begin position="89"/>
        <end position="110"/>
    </location>
</feature>
<gene>
    <name evidence="2" type="ORF">I7I51_04430</name>
</gene>
<dbReference type="AlphaFoldDB" id="A0A8A1MC07"/>
<sequence length="110" mass="11830">MSTRQPPPDHESRLVATSSAVVCIVSKCPSPILFERPKQTSSNRRWNPEASSQILGSGLNHIEQQISTCHGLDRNLAPFLMDGQGIVNGGQSLEADPGFPTRGTQALLGH</sequence>
<evidence type="ECO:0000256" key="1">
    <source>
        <dbReference type="SAM" id="MobiDB-lite"/>
    </source>
</evidence>
<dbReference type="Proteomes" id="UP000663671">
    <property type="component" value="Chromosome 5"/>
</dbReference>
<evidence type="ECO:0000313" key="3">
    <source>
        <dbReference type="Proteomes" id="UP000663671"/>
    </source>
</evidence>
<reference evidence="2" key="1">
    <citation type="submission" date="2021-01" db="EMBL/GenBank/DDBJ databases">
        <title>Chromosome-level genome assembly of a human fungal pathogen reveals clustering of transcriptionally co-regulated genes.</title>
        <authorList>
            <person name="Voorhies M."/>
            <person name="Cohen S."/>
            <person name="Shea T.P."/>
            <person name="Petrus S."/>
            <person name="Munoz J.F."/>
            <person name="Poplawski S."/>
            <person name="Goldman W.E."/>
            <person name="Michael T."/>
            <person name="Cuomo C.A."/>
            <person name="Sil A."/>
            <person name="Beyhan S."/>
        </authorList>
    </citation>
    <scope>NUCLEOTIDE SEQUENCE</scope>
    <source>
        <strain evidence="2">WU24</strain>
    </source>
</reference>
<dbReference type="EMBL" id="CP069111">
    <property type="protein sequence ID" value="QSS62253.1"/>
    <property type="molecule type" value="Genomic_DNA"/>
</dbReference>
<dbReference type="VEuPathDB" id="FungiDB:I7I51_04430"/>
<name>A0A8A1MC07_AJECA</name>
<evidence type="ECO:0000313" key="2">
    <source>
        <dbReference type="EMBL" id="QSS62253.1"/>
    </source>
</evidence>
<protein>
    <submittedName>
        <fullName evidence="2">Uncharacterized protein</fullName>
    </submittedName>
</protein>
<accession>A0A8A1MC07</accession>
<organism evidence="2 3">
    <name type="scientific">Ajellomyces capsulatus</name>
    <name type="common">Darling's disease fungus</name>
    <name type="synonym">Histoplasma capsulatum</name>
    <dbReference type="NCBI Taxonomy" id="5037"/>
    <lineage>
        <taxon>Eukaryota</taxon>
        <taxon>Fungi</taxon>
        <taxon>Dikarya</taxon>
        <taxon>Ascomycota</taxon>
        <taxon>Pezizomycotina</taxon>
        <taxon>Eurotiomycetes</taxon>
        <taxon>Eurotiomycetidae</taxon>
        <taxon>Onygenales</taxon>
        <taxon>Ajellomycetaceae</taxon>
        <taxon>Histoplasma</taxon>
    </lineage>
</organism>